<comment type="caution">
    <text evidence="2">The sequence shown here is derived from an EMBL/GenBank/DDBJ whole genome shotgun (WGS) entry which is preliminary data.</text>
</comment>
<keyword evidence="3" id="KW-1185">Reference proteome</keyword>
<proteinExistence type="predicted"/>
<dbReference type="Proteomes" id="UP001345963">
    <property type="component" value="Unassembled WGS sequence"/>
</dbReference>
<evidence type="ECO:0008006" key="4">
    <source>
        <dbReference type="Google" id="ProtNLM"/>
    </source>
</evidence>
<reference evidence="2 3" key="1">
    <citation type="submission" date="2021-07" db="EMBL/GenBank/DDBJ databases">
        <authorList>
            <person name="Palmer J.M."/>
        </authorList>
    </citation>
    <scope>NUCLEOTIDE SEQUENCE [LARGE SCALE GENOMIC DNA]</scope>
    <source>
        <strain evidence="2 3">AT_MEX2019</strain>
        <tissue evidence="2">Muscle</tissue>
    </source>
</reference>
<keyword evidence="1" id="KW-0732">Signal</keyword>
<feature type="signal peptide" evidence="1">
    <location>
        <begin position="1"/>
        <end position="18"/>
    </location>
</feature>
<gene>
    <name evidence="2" type="ORF">ATANTOWER_003814</name>
</gene>
<dbReference type="EMBL" id="JAHUTI010050580">
    <property type="protein sequence ID" value="MED6248701.1"/>
    <property type="molecule type" value="Genomic_DNA"/>
</dbReference>
<feature type="chain" id="PRO_5045490967" description="Secreted protein" evidence="1">
    <location>
        <begin position="19"/>
        <end position="70"/>
    </location>
</feature>
<name>A0ABU7BFG2_9TELE</name>
<sequence length="70" mass="8069">MFRVAILLNLNLWPNLDCFYSPGLTILPVTAEEKCHHTMMLPPSTFTMSSLLQRCNNITRRIPLPAFKHL</sequence>
<organism evidence="2 3">
    <name type="scientific">Ataeniobius toweri</name>
    <dbReference type="NCBI Taxonomy" id="208326"/>
    <lineage>
        <taxon>Eukaryota</taxon>
        <taxon>Metazoa</taxon>
        <taxon>Chordata</taxon>
        <taxon>Craniata</taxon>
        <taxon>Vertebrata</taxon>
        <taxon>Euteleostomi</taxon>
        <taxon>Actinopterygii</taxon>
        <taxon>Neopterygii</taxon>
        <taxon>Teleostei</taxon>
        <taxon>Neoteleostei</taxon>
        <taxon>Acanthomorphata</taxon>
        <taxon>Ovalentaria</taxon>
        <taxon>Atherinomorphae</taxon>
        <taxon>Cyprinodontiformes</taxon>
        <taxon>Goodeidae</taxon>
        <taxon>Ataeniobius</taxon>
    </lineage>
</organism>
<evidence type="ECO:0000256" key="1">
    <source>
        <dbReference type="SAM" id="SignalP"/>
    </source>
</evidence>
<evidence type="ECO:0000313" key="3">
    <source>
        <dbReference type="Proteomes" id="UP001345963"/>
    </source>
</evidence>
<protein>
    <recommendedName>
        <fullName evidence="4">Secreted protein</fullName>
    </recommendedName>
</protein>
<accession>A0ABU7BFG2</accession>
<evidence type="ECO:0000313" key="2">
    <source>
        <dbReference type="EMBL" id="MED6248701.1"/>
    </source>
</evidence>